<feature type="domain" description="DUF4240" evidence="2">
    <location>
        <begin position="26"/>
        <end position="148"/>
    </location>
</feature>
<dbReference type="RefSeq" id="WP_121935488.1">
    <property type="nucleotide sequence ID" value="NZ_RDOJ01000020.1"/>
</dbReference>
<reference evidence="3 4" key="1">
    <citation type="submission" date="2018-10" db="EMBL/GenBank/DDBJ databases">
        <authorList>
            <person name="Chen X."/>
        </authorList>
    </citation>
    <scope>NUCLEOTIDE SEQUENCE [LARGE SCALE GENOMIC DNA]</scope>
    <source>
        <strain evidence="3 4">YIM 102668</strain>
    </source>
</reference>
<dbReference type="Pfam" id="PF14024">
    <property type="entry name" value="DUF4240"/>
    <property type="match status" value="1"/>
</dbReference>
<dbReference type="EMBL" id="RDOJ01000020">
    <property type="protein sequence ID" value="RLZ07011.1"/>
    <property type="molecule type" value="Genomic_DNA"/>
</dbReference>
<proteinExistence type="predicted"/>
<evidence type="ECO:0000313" key="4">
    <source>
        <dbReference type="Proteomes" id="UP000275348"/>
    </source>
</evidence>
<organism evidence="3 4">
    <name type="scientific">Faecalibacter macacae</name>
    <dbReference type="NCBI Taxonomy" id="1859289"/>
    <lineage>
        <taxon>Bacteria</taxon>
        <taxon>Pseudomonadati</taxon>
        <taxon>Bacteroidota</taxon>
        <taxon>Flavobacteriia</taxon>
        <taxon>Flavobacteriales</taxon>
        <taxon>Weeksellaceae</taxon>
        <taxon>Faecalibacter</taxon>
    </lineage>
</organism>
<gene>
    <name evidence="3" type="ORF">EAH69_12220</name>
</gene>
<evidence type="ECO:0000313" key="3">
    <source>
        <dbReference type="EMBL" id="RLZ07011.1"/>
    </source>
</evidence>
<evidence type="ECO:0000256" key="1">
    <source>
        <dbReference type="SAM" id="Coils"/>
    </source>
</evidence>
<sequence length="223" mass="26577">MGFLDNLFDSSAALPTEKVSQMLDIDLYWQIIENSLATADTLEQQEEFLIEELKQLTAEDIIGFRLRTEFFMFQSYSSELWCAAAIMNEECDDDGFQNFRLWLISQGKQIFTDAMMDPDNLANYFEEGFNEDDFYEFEIFGTVANESFLQVFNKDIHDYIDYENFEYFEENYPEIDLNWEEDNITTYHAICPRLYTIFIENLTHYEDDDDDDDEDRSDEFDID</sequence>
<dbReference type="InterPro" id="IPR025334">
    <property type="entry name" value="DUF4240"/>
</dbReference>
<dbReference type="Proteomes" id="UP000275348">
    <property type="component" value="Unassembled WGS sequence"/>
</dbReference>
<keyword evidence="1" id="KW-0175">Coiled coil</keyword>
<name>A0A3L9M2L7_9FLAO</name>
<accession>A0A3L9M2L7</accession>
<keyword evidence="4" id="KW-1185">Reference proteome</keyword>
<protein>
    <submittedName>
        <fullName evidence="3">DUF4240 domain-containing protein</fullName>
    </submittedName>
</protein>
<dbReference type="AlphaFoldDB" id="A0A3L9M2L7"/>
<comment type="caution">
    <text evidence="3">The sequence shown here is derived from an EMBL/GenBank/DDBJ whole genome shotgun (WGS) entry which is preliminary data.</text>
</comment>
<feature type="coiled-coil region" evidence="1">
    <location>
        <begin position="32"/>
        <end position="59"/>
    </location>
</feature>
<dbReference type="OrthoDB" id="6200718at2"/>
<evidence type="ECO:0000259" key="2">
    <source>
        <dbReference type="Pfam" id="PF14024"/>
    </source>
</evidence>